<dbReference type="AlphaFoldDB" id="A0A9P4UVK2"/>
<evidence type="ECO:0000313" key="1">
    <source>
        <dbReference type="EMBL" id="KAF2726853.1"/>
    </source>
</evidence>
<accession>A0A9P4UVK2</accession>
<sequence>MLRIPLSVVKWRPLVLALTIPLALALTIPLALAIARTLALTDNEFADLIAAAQNLEASKPRLVTEDDIRRHLLPESFKVHQHIMKLWNRFSVQILRQTPIPESPFKDVPMTEQIKLFLQWILRVCRGRLEVKITDVTLNNQLSNLKRAVKLYPLHQYTKYQSSKFQKAVHLRILTATRTSFDES</sequence>
<gene>
    <name evidence="1" type="ORF">EJ04DRAFT_582424</name>
</gene>
<reference evidence="1" key="1">
    <citation type="journal article" date="2020" name="Stud. Mycol.">
        <title>101 Dothideomycetes genomes: a test case for predicting lifestyles and emergence of pathogens.</title>
        <authorList>
            <person name="Haridas S."/>
            <person name="Albert R."/>
            <person name="Binder M."/>
            <person name="Bloem J."/>
            <person name="Labutti K."/>
            <person name="Salamov A."/>
            <person name="Andreopoulos B."/>
            <person name="Baker S."/>
            <person name="Barry K."/>
            <person name="Bills G."/>
            <person name="Bluhm B."/>
            <person name="Cannon C."/>
            <person name="Castanera R."/>
            <person name="Culley D."/>
            <person name="Daum C."/>
            <person name="Ezra D."/>
            <person name="Gonzalez J."/>
            <person name="Henrissat B."/>
            <person name="Kuo A."/>
            <person name="Liang C."/>
            <person name="Lipzen A."/>
            <person name="Lutzoni F."/>
            <person name="Magnuson J."/>
            <person name="Mondo S."/>
            <person name="Nolan M."/>
            <person name="Ohm R."/>
            <person name="Pangilinan J."/>
            <person name="Park H.-J."/>
            <person name="Ramirez L."/>
            <person name="Alfaro M."/>
            <person name="Sun H."/>
            <person name="Tritt A."/>
            <person name="Yoshinaga Y."/>
            <person name="Zwiers L.-H."/>
            <person name="Turgeon B."/>
            <person name="Goodwin S."/>
            <person name="Spatafora J."/>
            <person name="Crous P."/>
            <person name="Grigoriev I."/>
        </authorList>
    </citation>
    <scope>NUCLEOTIDE SEQUENCE</scope>
    <source>
        <strain evidence="1">CBS 125425</strain>
    </source>
</reference>
<name>A0A9P4UVK2_9PLEO</name>
<dbReference type="OrthoDB" id="3943630at2759"/>
<dbReference type="EMBL" id="ML996381">
    <property type="protein sequence ID" value="KAF2726853.1"/>
    <property type="molecule type" value="Genomic_DNA"/>
</dbReference>
<evidence type="ECO:0000313" key="2">
    <source>
        <dbReference type="Proteomes" id="UP000799444"/>
    </source>
</evidence>
<keyword evidence="2" id="KW-1185">Reference proteome</keyword>
<dbReference type="Proteomes" id="UP000799444">
    <property type="component" value="Unassembled WGS sequence"/>
</dbReference>
<comment type="caution">
    <text evidence="1">The sequence shown here is derived from an EMBL/GenBank/DDBJ whole genome shotgun (WGS) entry which is preliminary data.</text>
</comment>
<protein>
    <submittedName>
        <fullName evidence="1">Uncharacterized protein</fullName>
    </submittedName>
</protein>
<proteinExistence type="predicted"/>
<organism evidence="1 2">
    <name type="scientific">Polyplosphaeria fusca</name>
    <dbReference type="NCBI Taxonomy" id="682080"/>
    <lineage>
        <taxon>Eukaryota</taxon>
        <taxon>Fungi</taxon>
        <taxon>Dikarya</taxon>
        <taxon>Ascomycota</taxon>
        <taxon>Pezizomycotina</taxon>
        <taxon>Dothideomycetes</taxon>
        <taxon>Pleosporomycetidae</taxon>
        <taxon>Pleosporales</taxon>
        <taxon>Tetraplosphaeriaceae</taxon>
        <taxon>Polyplosphaeria</taxon>
    </lineage>
</organism>